<evidence type="ECO:0000256" key="1">
    <source>
        <dbReference type="SAM" id="Phobius"/>
    </source>
</evidence>
<organism evidence="2">
    <name type="scientific">uncultured Phycisphaerae bacterium</name>
    <dbReference type="NCBI Taxonomy" id="904963"/>
    <lineage>
        <taxon>Bacteria</taxon>
        <taxon>Pseudomonadati</taxon>
        <taxon>Planctomycetota</taxon>
        <taxon>Phycisphaerae</taxon>
        <taxon>environmental samples</taxon>
    </lineage>
</organism>
<evidence type="ECO:0000313" key="2">
    <source>
        <dbReference type="EMBL" id="CAA9404840.1"/>
    </source>
</evidence>
<feature type="transmembrane region" description="Helical" evidence="1">
    <location>
        <begin position="20"/>
        <end position="39"/>
    </location>
</feature>
<reference evidence="2" key="1">
    <citation type="submission" date="2020-02" db="EMBL/GenBank/DDBJ databases">
        <authorList>
            <person name="Meier V. D."/>
        </authorList>
    </citation>
    <scope>NUCLEOTIDE SEQUENCE</scope>
    <source>
        <strain evidence="2">AVDCRST_MAG64</strain>
    </source>
</reference>
<dbReference type="EMBL" id="CADCUQ010000440">
    <property type="protein sequence ID" value="CAA9404840.1"/>
    <property type="molecule type" value="Genomic_DNA"/>
</dbReference>
<keyword evidence="1" id="KW-1133">Transmembrane helix</keyword>
<name>A0A6J4P7I3_9BACT</name>
<sequence>MGDLEFLPAWYTRKLRRRRVLAVCGAVAVLIVAILALTMSR</sequence>
<protein>
    <submittedName>
        <fullName evidence="2">Uncharacterized protein</fullName>
    </submittedName>
</protein>
<accession>A0A6J4P7I3</accession>
<keyword evidence="1" id="KW-0812">Transmembrane</keyword>
<keyword evidence="1" id="KW-0472">Membrane</keyword>
<proteinExistence type="predicted"/>
<gene>
    <name evidence="2" type="ORF">AVDCRST_MAG64-1976</name>
</gene>
<dbReference type="AlphaFoldDB" id="A0A6J4P7I3"/>